<dbReference type="Gene3D" id="1.10.30.50">
    <property type="match status" value="1"/>
</dbReference>
<comment type="caution">
    <text evidence="2">The sequence shown here is derived from an EMBL/GenBank/DDBJ whole genome shotgun (WGS) entry which is preliminary data.</text>
</comment>
<dbReference type="AlphaFoldDB" id="A0A5A5TJK9"/>
<dbReference type="Pfam" id="PF01844">
    <property type="entry name" value="HNH"/>
    <property type="match status" value="1"/>
</dbReference>
<dbReference type="PANTHER" id="PTHR33877:SF2">
    <property type="entry name" value="OS07G0170200 PROTEIN"/>
    <property type="match status" value="1"/>
</dbReference>
<dbReference type="InterPro" id="IPR047693">
    <property type="entry name" value="RNA-guided_IscB-like"/>
</dbReference>
<name>A0A5A5TJK9_9CHLR</name>
<organism evidence="2 3">
    <name type="scientific">Dictyobacter arantiisoli</name>
    <dbReference type="NCBI Taxonomy" id="2014874"/>
    <lineage>
        <taxon>Bacteria</taxon>
        <taxon>Bacillati</taxon>
        <taxon>Chloroflexota</taxon>
        <taxon>Ktedonobacteria</taxon>
        <taxon>Ktedonobacterales</taxon>
        <taxon>Dictyobacteraceae</taxon>
        <taxon>Dictyobacter</taxon>
    </lineage>
</organism>
<dbReference type="GO" id="GO:0008270">
    <property type="term" value="F:zinc ion binding"/>
    <property type="evidence" value="ECO:0007669"/>
    <property type="project" value="InterPro"/>
</dbReference>
<dbReference type="NCBIfam" id="NF040563">
    <property type="entry name" value="guided_IscB"/>
    <property type="match status" value="1"/>
</dbReference>
<dbReference type="GO" id="GO:0004519">
    <property type="term" value="F:endonuclease activity"/>
    <property type="evidence" value="ECO:0007669"/>
    <property type="project" value="InterPro"/>
</dbReference>
<dbReference type="SMART" id="SM00507">
    <property type="entry name" value="HNHc"/>
    <property type="match status" value="1"/>
</dbReference>
<evidence type="ECO:0000313" key="2">
    <source>
        <dbReference type="EMBL" id="GCF11532.1"/>
    </source>
</evidence>
<evidence type="ECO:0000313" key="3">
    <source>
        <dbReference type="Proteomes" id="UP000322530"/>
    </source>
</evidence>
<dbReference type="GO" id="GO:0003676">
    <property type="term" value="F:nucleic acid binding"/>
    <property type="evidence" value="ECO:0007669"/>
    <property type="project" value="InterPro"/>
</dbReference>
<dbReference type="OrthoDB" id="147034at2"/>
<reference evidence="2 3" key="1">
    <citation type="submission" date="2019-01" db="EMBL/GenBank/DDBJ databases">
        <title>Draft genome sequence of Dictyobacter sp. Uno17.</title>
        <authorList>
            <person name="Wang C.M."/>
            <person name="Zheng Y."/>
            <person name="Sakai Y."/>
            <person name="Abe K."/>
            <person name="Yokota A."/>
            <person name="Yabe S."/>
        </authorList>
    </citation>
    <scope>NUCLEOTIDE SEQUENCE [LARGE SCALE GENOMIC DNA]</scope>
    <source>
        <strain evidence="2 3">Uno17</strain>
    </source>
</reference>
<feature type="domain" description="HNH nuclease" evidence="1">
    <location>
        <begin position="185"/>
        <end position="236"/>
    </location>
</feature>
<dbReference type="Pfam" id="PF14239">
    <property type="entry name" value="RRXRR"/>
    <property type="match status" value="1"/>
</dbReference>
<protein>
    <recommendedName>
        <fullName evidence="1">HNH nuclease domain-containing protein</fullName>
    </recommendedName>
</protein>
<dbReference type="InterPro" id="IPR052892">
    <property type="entry name" value="NA-targeting_endonuclease"/>
</dbReference>
<gene>
    <name evidence="2" type="ORF">KDI_50960</name>
</gene>
<accession>A0A5A5TJK9</accession>
<dbReference type="Proteomes" id="UP000322530">
    <property type="component" value="Unassembled WGS sequence"/>
</dbReference>
<keyword evidence="3" id="KW-1185">Reference proteome</keyword>
<sequence length="280" mass="32253">MSKVFVIDSFYQPLNPVHPARARLLLKQGKALVYRMYPFTLILKRVVEQPEVNPLRIKLDPGSRTTGIAIVNDASGEVVFAAELTHRGQAVKAALDDRRAIRRSRRQRKTRYRKSRWSNRKRKQGWLPPSLESRIANVLTWVNRLSRYGPITAISMELVKFDLQQMENPEVSGVEYQQGTLAGYETREYLLEIWDRTCSYCSKKDIPLQIEHIHPRARGGTNRISNLCLACEPCNTAKGTQDIKDFLKKKPEVLQRIQAQAKRPLKDAAAVNTTRWLRFV</sequence>
<dbReference type="InterPro" id="IPR002711">
    <property type="entry name" value="HNH"/>
</dbReference>
<dbReference type="EMBL" id="BIXY01000119">
    <property type="protein sequence ID" value="GCF11532.1"/>
    <property type="molecule type" value="Genomic_DNA"/>
</dbReference>
<dbReference type="InterPro" id="IPR003615">
    <property type="entry name" value="HNH_nuc"/>
</dbReference>
<proteinExistence type="predicted"/>
<dbReference type="PANTHER" id="PTHR33877">
    <property type="entry name" value="SLL1193 PROTEIN"/>
    <property type="match status" value="1"/>
</dbReference>
<evidence type="ECO:0000259" key="1">
    <source>
        <dbReference type="SMART" id="SM00507"/>
    </source>
</evidence>
<dbReference type="CDD" id="cd00085">
    <property type="entry name" value="HNHc"/>
    <property type="match status" value="1"/>
</dbReference>
<dbReference type="InterPro" id="IPR025938">
    <property type="entry name" value="RRXRR_dom"/>
</dbReference>